<reference evidence="2 3" key="1">
    <citation type="submission" date="2017-09" db="EMBL/GenBank/DDBJ databases">
        <title>Large-scale bioinformatics analysis of Bacillus genomes uncovers conserved roles of natural products in bacterial physiology.</title>
        <authorList>
            <consortium name="Agbiome Team Llc"/>
            <person name="Bleich R.M."/>
            <person name="Grubbs K.J."/>
            <person name="Santa Maria K.C."/>
            <person name="Allen S.E."/>
            <person name="Farag S."/>
            <person name="Shank E.A."/>
            <person name="Bowers A."/>
        </authorList>
    </citation>
    <scope>NUCLEOTIDE SEQUENCE [LARGE SCALE GENOMIC DNA]</scope>
    <source>
        <strain evidence="2 3">AFS040105</strain>
    </source>
</reference>
<dbReference type="Proteomes" id="UP000225766">
    <property type="component" value="Unassembled WGS sequence"/>
</dbReference>
<dbReference type="EMBL" id="NUMG01000005">
    <property type="protein sequence ID" value="PGU04652.1"/>
    <property type="molecule type" value="Genomic_DNA"/>
</dbReference>
<name>A0A2C1M399_BACCE</name>
<comment type="caution">
    <text evidence="2">The sequence shown here is derived from an EMBL/GenBank/DDBJ whole genome shotgun (WGS) entry which is preliminary data.</text>
</comment>
<dbReference type="OrthoDB" id="9808023at2"/>
<accession>A0A2C1M399</accession>
<feature type="domain" description="Chemotaxis methyl-accepting receptor HlyB-like 4HB MCP" evidence="1">
    <location>
        <begin position="36"/>
        <end position="122"/>
    </location>
</feature>
<evidence type="ECO:0000313" key="2">
    <source>
        <dbReference type="EMBL" id="PGU04652.1"/>
    </source>
</evidence>
<organism evidence="2 3">
    <name type="scientific">Bacillus cereus</name>
    <dbReference type="NCBI Taxonomy" id="1396"/>
    <lineage>
        <taxon>Bacteria</taxon>
        <taxon>Bacillati</taxon>
        <taxon>Bacillota</taxon>
        <taxon>Bacilli</taxon>
        <taxon>Bacillales</taxon>
        <taxon>Bacillaceae</taxon>
        <taxon>Bacillus</taxon>
        <taxon>Bacillus cereus group</taxon>
    </lineage>
</organism>
<dbReference type="Pfam" id="PF12729">
    <property type="entry name" value="4HB_MCP_1"/>
    <property type="match status" value="1"/>
</dbReference>
<sequence>MLKLSNRLNVINRLTLLVTVPILSILTNLPKEFSFLQPIKWLESIEGNMYKEFSYVKELIITEDENRRTTILNKLNDTNKETEKLQAQYGNTYINKRRKNYSINIKKNLQTITYISEQNKFIIFKRASEKPPKLGGFSI</sequence>
<evidence type="ECO:0000259" key="1">
    <source>
        <dbReference type="Pfam" id="PF12729"/>
    </source>
</evidence>
<gene>
    <name evidence="2" type="ORF">COD19_07680</name>
</gene>
<evidence type="ECO:0000313" key="3">
    <source>
        <dbReference type="Proteomes" id="UP000225766"/>
    </source>
</evidence>
<dbReference type="AlphaFoldDB" id="A0A2C1M399"/>
<protein>
    <recommendedName>
        <fullName evidence="1">Chemotaxis methyl-accepting receptor HlyB-like 4HB MCP domain-containing protein</fullName>
    </recommendedName>
</protein>
<dbReference type="InterPro" id="IPR024478">
    <property type="entry name" value="HlyB_4HB_MCP"/>
</dbReference>
<proteinExistence type="predicted"/>